<accession>A0A2I0B3I5</accession>
<dbReference type="Proteomes" id="UP000236161">
    <property type="component" value="Unassembled WGS sequence"/>
</dbReference>
<dbReference type="AlphaFoldDB" id="A0A2I0B3I5"/>
<evidence type="ECO:0000313" key="1">
    <source>
        <dbReference type="EMBL" id="PKA62348.1"/>
    </source>
</evidence>
<name>A0A2I0B3I5_9ASPA</name>
<proteinExistence type="predicted"/>
<reference evidence="1 2" key="1">
    <citation type="journal article" date="2017" name="Nature">
        <title>The Apostasia genome and the evolution of orchids.</title>
        <authorList>
            <person name="Zhang G.Q."/>
            <person name="Liu K.W."/>
            <person name="Li Z."/>
            <person name="Lohaus R."/>
            <person name="Hsiao Y.Y."/>
            <person name="Niu S.C."/>
            <person name="Wang J.Y."/>
            <person name="Lin Y.C."/>
            <person name="Xu Q."/>
            <person name="Chen L.J."/>
            <person name="Yoshida K."/>
            <person name="Fujiwara S."/>
            <person name="Wang Z.W."/>
            <person name="Zhang Y.Q."/>
            <person name="Mitsuda N."/>
            <person name="Wang M."/>
            <person name="Liu G.H."/>
            <person name="Pecoraro L."/>
            <person name="Huang H.X."/>
            <person name="Xiao X.J."/>
            <person name="Lin M."/>
            <person name="Wu X.Y."/>
            <person name="Wu W.L."/>
            <person name="Chen Y.Y."/>
            <person name="Chang S.B."/>
            <person name="Sakamoto S."/>
            <person name="Ohme-Takagi M."/>
            <person name="Yagi M."/>
            <person name="Zeng S.J."/>
            <person name="Shen C.Y."/>
            <person name="Yeh C.M."/>
            <person name="Luo Y.B."/>
            <person name="Tsai W.C."/>
            <person name="Van de Peer Y."/>
            <person name="Liu Z.J."/>
        </authorList>
    </citation>
    <scope>NUCLEOTIDE SEQUENCE [LARGE SCALE GENOMIC DNA]</scope>
    <source>
        <strain evidence="2">cv. Shenzhen</strain>
        <tissue evidence="1">Stem</tissue>
    </source>
</reference>
<organism evidence="1 2">
    <name type="scientific">Apostasia shenzhenica</name>
    <dbReference type="NCBI Taxonomy" id="1088818"/>
    <lineage>
        <taxon>Eukaryota</taxon>
        <taxon>Viridiplantae</taxon>
        <taxon>Streptophyta</taxon>
        <taxon>Embryophyta</taxon>
        <taxon>Tracheophyta</taxon>
        <taxon>Spermatophyta</taxon>
        <taxon>Magnoliopsida</taxon>
        <taxon>Liliopsida</taxon>
        <taxon>Asparagales</taxon>
        <taxon>Orchidaceae</taxon>
        <taxon>Apostasioideae</taxon>
        <taxon>Apostasia</taxon>
    </lineage>
</organism>
<protein>
    <submittedName>
        <fullName evidence="1">Uncharacterized protein</fullName>
    </submittedName>
</protein>
<gene>
    <name evidence="1" type="ORF">AXF42_Ash009232</name>
</gene>
<sequence length="65" mass="7174">MDLRAFVLQFWSSCFMIRASSLGHQVTGFKLGHGPLAVELCGVDIDFLEPKRQIAALKCLEHNAG</sequence>
<evidence type="ECO:0000313" key="2">
    <source>
        <dbReference type="Proteomes" id="UP000236161"/>
    </source>
</evidence>
<keyword evidence="2" id="KW-1185">Reference proteome</keyword>
<dbReference type="EMBL" id="KZ451917">
    <property type="protein sequence ID" value="PKA62348.1"/>
    <property type="molecule type" value="Genomic_DNA"/>
</dbReference>